<accession>A0ABY8WNL8</accession>
<dbReference type="InterPro" id="IPR038764">
    <property type="entry name" value="GNAT_N_AcTrfase_prd"/>
</dbReference>
<gene>
    <name evidence="1" type="ORF">ACTOB_002312</name>
</gene>
<evidence type="ECO:0000313" key="2">
    <source>
        <dbReference type="Proteomes" id="UP001240150"/>
    </source>
</evidence>
<dbReference type="PANTHER" id="PTHR41700">
    <property type="entry name" value="GCN5-RELATED N-ACETYLTRANSFERASE"/>
    <property type="match status" value="1"/>
</dbReference>
<dbReference type="RefSeq" id="WP_284920084.1">
    <property type="nucleotide sequence ID" value="NZ_CP126980.1"/>
</dbReference>
<reference evidence="1 2" key="1">
    <citation type="submission" date="2023-06" db="EMBL/GenBank/DDBJ databases">
        <authorList>
            <person name="Yushchuk O."/>
            <person name="Binda E."/>
            <person name="Ruckert-Reed C."/>
            <person name="Fedorenko V."/>
            <person name="Kalinowski J."/>
            <person name="Marinelli F."/>
        </authorList>
    </citation>
    <scope>NUCLEOTIDE SEQUENCE [LARGE SCALE GENOMIC DNA]</scope>
    <source>
        <strain evidence="1 2">NRRL 3884</strain>
    </source>
</reference>
<organism evidence="1 2">
    <name type="scientific">Actinoplanes oblitus</name>
    <dbReference type="NCBI Taxonomy" id="3040509"/>
    <lineage>
        <taxon>Bacteria</taxon>
        <taxon>Bacillati</taxon>
        <taxon>Actinomycetota</taxon>
        <taxon>Actinomycetes</taxon>
        <taxon>Micromonosporales</taxon>
        <taxon>Micromonosporaceae</taxon>
        <taxon>Actinoplanes</taxon>
    </lineage>
</organism>
<dbReference type="Proteomes" id="UP001240150">
    <property type="component" value="Chromosome"/>
</dbReference>
<name>A0ABY8WNL8_9ACTN</name>
<dbReference type="InterPro" id="IPR016181">
    <property type="entry name" value="Acyl_CoA_acyltransferase"/>
</dbReference>
<protein>
    <submittedName>
        <fullName evidence="1">GNAT family N-acetyltransferase</fullName>
    </submittedName>
</protein>
<keyword evidence="2" id="KW-1185">Reference proteome</keyword>
<dbReference type="PANTHER" id="PTHR41700:SF1">
    <property type="entry name" value="N-ACETYLTRANSFERASE DOMAIN-CONTAINING PROTEIN"/>
    <property type="match status" value="1"/>
</dbReference>
<dbReference type="Gene3D" id="3.40.630.30">
    <property type="match status" value="1"/>
</dbReference>
<dbReference type="EMBL" id="CP126980">
    <property type="protein sequence ID" value="WIM98703.1"/>
    <property type="molecule type" value="Genomic_DNA"/>
</dbReference>
<sequence>MDVVVRELDGIAEWTAAGALYREVFGYTAPEWGLNPRLLAALRENGGTVIGALAGDDLVGFCYGFPGVEGGEFYHYSQAAVVAAGLRGTGVGRLLKYAQAAAARLTGAGTMRWVFDPYALRNAHFNFAVLGATGIRFLPDFYAEPGTDRVLVSWDLTRAVPDRADADPLPGAPAGRTGKGSRSAVVVAAGDRWAAPGPEDRAWLRQELLARFADRERLVDVVRPEGDPGRVAYLFETGEEGA</sequence>
<dbReference type="SUPFAM" id="SSF55729">
    <property type="entry name" value="Acyl-CoA N-acyltransferases (Nat)"/>
    <property type="match status" value="1"/>
</dbReference>
<proteinExistence type="predicted"/>
<evidence type="ECO:0000313" key="1">
    <source>
        <dbReference type="EMBL" id="WIM98703.1"/>
    </source>
</evidence>